<dbReference type="eggNOG" id="ENOG502Z8P8">
    <property type="taxonomic scope" value="Bacteria"/>
</dbReference>
<sequence>MARDRFIDGAKSLISPGWVPTVVLLLAAATLGPALGAMTRPIFVAGCGLAGWYAWRKGPQAHVQAAIALFAFAPFVRRLVDVGAGFDQASIMLIGPLLFIIVPASSLLAPPSKDQPRNPWMVPPLIVLGCVAYGAALSLFQNDWFNAASGALKWSAPVLYAMALQQEADESGDLVHAAARTFLVILPITGVYGVWQYVDPQVWDQYWMKFASITSAGLPEPYLIRVFSTMNGPASYATFTATGLLLVCFLRPGWQSLLAMAPAALGLLLSLYRTAWLALALGLVFCVFFGATRRRAIGTGLGIAGATMAAIVLTPFGRVIGDRLSTLFSGSEDDSGSERLEEFVTLWNMPDSMVVGSGFSTVDVGTAGAIPTDGQIIACWLTMGIPIGLLCLAAYVWTGFWATSAAWRNPTREGVVLGALAFGAIVIQMPLTSIASGEVSALFWMLAAMACPREMVPTTASQPLDLPLNRA</sequence>
<dbReference type="EMBL" id="CP000463">
    <property type="protein sequence ID" value="ABJ06308.1"/>
    <property type="molecule type" value="Genomic_DNA"/>
</dbReference>
<keyword evidence="1" id="KW-0472">Membrane</keyword>
<dbReference type="KEGG" id="rpe:RPE_2368"/>
<proteinExistence type="predicted"/>
<feature type="transmembrane region" description="Helical" evidence="1">
    <location>
        <begin position="380"/>
        <end position="402"/>
    </location>
</feature>
<evidence type="ECO:0000256" key="1">
    <source>
        <dbReference type="SAM" id="Phobius"/>
    </source>
</evidence>
<evidence type="ECO:0008006" key="3">
    <source>
        <dbReference type="Google" id="ProtNLM"/>
    </source>
</evidence>
<feature type="transmembrane region" description="Helical" evidence="1">
    <location>
        <begin position="12"/>
        <end position="31"/>
    </location>
</feature>
<feature type="transmembrane region" description="Helical" evidence="1">
    <location>
        <begin position="236"/>
        <end position="254"/>
    </location>
</feature>
<feature type="transmembrane region" description="Helical" evidence="1">
    <location>
        <begin position="299"/>
        <end position="320"/>
    </location>
</feature>
<dbReference type="STRING" id="316055.RPE_2368"/>
<dbReference type="AlphaFoldDB" id="Q07P26"/>
<feature type="transmembrane region" description="Helical" evidence="1">
    <location>
        <begin position="86"/>
        <end position="108"/>
    </location>
</feature>
<dbReference type="OrthoDB" id="7295126at2"/>
<evidence type="ECO:0000313" key="2">
    <source>
        <dbReference type="EMBL" id="ABJ06308.1"/>
    </source>
</evidence>
<dbReference type="PANTHER" id="PTHR37422">
    <property type="entry name" value="TEICHURONIC ACID BIOSYNTHESIS PROTEIN TUAE"/>
    <property type="match status" value="1"/>
</dbReference>
<feature type="transmembrane region" description="Helical" evidence="1">
    <location>
        <begin position="274"/>
        <end position="292"/>
    </location>
</feature>
<accession>Q07P26</accession>
<dbReference type="PANTHER" id="PTHR37422:SF13">
    <property type="entry name" value="LIPOPOLYSACCHARIDE BIOSYNTHESIS PROTEIN PA4999-RELATED"/>
    <property type="match status" value="1"/>
</dbReference>
<feature type="transmembrane region" description="Helical" evidence="1">
    <location>
        <begin position="174"/>
        <end position="194"/>
    </location>
</feature>
<keyword evidence="1" id="KW-0812">Transmembrane</keyword>
<protein>
    <recommendedName>
        <fullName evidence="3">O-antigen ligase domain-containing protein</fullName>
    </recommendedName>
</protein>
<feature type="transmembrane region" description="Helical" evidence="1">
    <location>
        <begin position="120"/>
        <end position="138"/>
    </location>
</feature>
<keyword evidence="1" id="KW-1133">Transmembrane helix</keyword>
<gene>
    <name evidence="2" type="ordered locus">RPE_2368</name>
</gene>
<dbReference type="InterPro" id="IPR051533">
    <property type="entry name" value="WaaL-like"/>
</dbReference>
<reference evidence="2" key="1">
    <citation type="submission" date="2006-09" db="EMBL/GenBank/DDBJ databases">
        <title>Complete sequence of Rhodopseudomonas palustris BisA53.</title>
        <authorList>
            <consortium name="US DOE Joint Genome Institute"/>
            <person name="Copeland A."/>
            <person name="Lucas S."/>
            <person name="Lapidus A."/>
            <person name="Barry K."/>
            <person name="Detter J.C."/>
            <person name="Glavina del Rio T."/>
            <person name="Hammon N."/>
            <person name="Israni S."/>
            <person name="Dalin E."/>
            <person name="Tice H."/>
            <person name="Pitluck S."/>
            <person name="Chain P."/>
            <person name="Malfatti S."/>
            <person name="Shin M."/>
            <person name="Vergez L."/>
            <person name="Schmutz J."/>
            <person name="Larimer F."/>
            <person name="Land M."/>
            <person name="Hauser L."/>
            <person name="Pelletier D.A."/>
            <person name="Kyrpides N."/>
            <person name="Kim E."/>
            <person name="Harwood C.S."/>
            <person name="Oda Y."/>
            <person name="Richardson P."/>
        </authorList>
    </citation>
    <scope>NUCLEOTIDE SEQUENCE [LARGE SCALE GENOMIC DNA]</scope>
    <source>
        <strain evidence="2">BisA53</strain>
    </source>
</reference>
<dbReference type="HOGENOM" id="CLU_045094_0_0_5"/>
<organism evidence="2">
    <name type="scientific">Rhodopseudomonas palustris (strain BisA53)</name>
    <dbReference type="NCBI Taxonomy" id="316055"/>
    <lineage>
        <taxon>Bacteria</taxon>
        <taxon>Pseudomonadati</taxon>
        <taxon>Pseudomonadota</taxon>
        <taxon>Alphaproteobacteria</taxon>
        <taxon>Hyphomicrobiales</taxon>
        <taxon>Nitrobacteraceae</taxon>
        <taxon>Rhodopseudomonas</taxon>
    </lineage>
</organism>
<name>Q07P26_RHOP5</name>
<feature type="transmembrane region" description="Helical" evidence="1">
    <location>
        <begin position="414"/>
        <end position="435"/>
    </location>
</feature>